<evidence type="ECO:0000313" key="2">
    <source>
        <dbReference type="Proteomes" id="UP001064048"/>
    </source>
</evidence>
<name>A0ACC0JGA0_CHOFU</name>
<protein>
    <submittedName>
        <fullName evidence="1">Uncharacterized protein</fullName>
    </submittedName>
</protein>
<reference evidence="1 2" key="1">
    <citation type="journal article" date="2022" name="Genome Biol. Evol.">
        <title>The Spruce Budworm Genome: Reconstructing the Evolutionary History of Antifreeze Proteins.</title>
        <authorList>
            <person name="Beliveau C."/>
            <person name="Gagne P."/>
            <person name="Picq S."/>
            <person name="Vernygora O."/>
            <person name="Keeling C.I."/>
            <person name="Pinkney K."/>
            <person name="Doucet D."/>
            <person name="Wen F."/>
            <person name="Johnston J.S."/>
            <person name="Maaroufi H."/>
            <person name="Boyle B."/>
            <person name="Laroche J."/>
            <person name="Dewar K."/>
            <person name="Juretic N."/>
            <person name="Blackburn G."/>
            <person name="Nisole A."/>
            <person name="Brunet B."/>
            <person name="Brandao M."/>
            <person name="Lumley L."/>
            <person name="Duan J."/>
            <person name="Quan G."/>
            <person name="Lucarotti C.J."/>
            <person name="Roe A.D."/>
            <person name="Sperling F.A.H."/>
            <person name="Levesque R.C."/>
            <person name="Cusson M."/>
        </authorList>
    </citation>
    <scope>NUCLEOTIDE SEQUENCE [LARGE SCALE GENOMIC DNA]</scope>
    <source>
        <strain evidence="1">Glfc:IPQL:Cfum</strain>
    </source>
</reference>
<evidence type="ECO:0000313" key="1">
    <source>
        <dbReference type="EMBL" id="KAI8423117.1"/>
    </source>
</evidence>
<sequence>MADDKLEKSLSESNLPDMDIETSSSARNITTRNKRRREDDFVQFKEDITSMMTAMMDSQMTEIKKNTRTLEEIKQTNRSIEDSMSFLSAQYEEYRLKIDTLEAAAVEDRKYIASLESKIVDLQRENRKSNIEIKNVPTQKSESKDTLINLVSHLGNTISCPINKSDIKDLYRDFNVKNNDHLSAKHLGLKVSPDMPIYVAEQLTPQAARLHFLARELKRANSYKYCWTSYGRVYLRKDDNSPIIHVTSETQIERLGKENPATK</sequence>
<organism evidence="1 2">
    <name type="scientific">Choristoneura fumiferana</name>
    <name type="common">Spruce budworm moth</name>
    <name type="synonym">Archips fumiferana</name>
    <dbReference type="NCBI Taxonomy" id="7141"/>
    <lineage>
        <taxon>Eukaryota</taxon>
        <taxon>Metazoa</taxon>
        <taxon>Ecdysozoa</taxon>
        <taxon>Arthropoda</taxon>
        <taxon>Hexapoda</taxon>
        <taxon>Insecta</taxon>
        <taxon>Pterygota</taxon>
        <taxon>Neoptera</taxon>
        <taxon>Endopterygota</taxon>
        <taxon>Lepidoptera</taxon>
        <taxon>Glossata</taxon>
        <taxon>Ditrysia</taxon>
        <taxon>Tortricoidea</taxon>
        <taxon>Tortricidae</taxon>
        <taxon>Tortricinae</taxon>
        <taxon>Choristoneura</taxon>
    </lineage>
</organism>
<accession>A0ACC0JGA0</accession>
<keyword evidence="2" id="KW-1185">Reference proteome</keyword>
<dbReference type="EMBL" id="CM046125">
    <property type="protein sequence ID" value="KAI8423117.1"/>
    <property type="molecule type" value="Genomic_DNA"/>
</dbReference>
<proteinExistence type="predicted"/>
<gene>
    <name evidence="1" type="ORF">MSG28_014199</name>
</gene>
<comment type="caution">
    <text evidence="1">The sequence shown here is derived from an EMBL/GenBank/DDBJ whole genome shotgun (WGS) entry which is preliminary data.</text>
</comment>
<dbReference type="Proteomes" id="UP001064048">
    <property type="component" value="Chromosome 25"/>
</dbReference>